<dbReference type="SUPFAM" id="SSF55804">
    <property type="entry name" value="Phoshotransferase/anion transport protein"/>
    <property type="match status" value="1"/>
</dbReference>
<dbReference type="STRING" id="334426.A0A158PGL5"/>
<evidence type="ECO:0000259" key="2">
    <source>
        <dbReference type="Pfam" id="PF07565"/>
    </source>
</evidence>
<evidence type="ECO:0000313" key="4">
    <source>
        <dbReference type="Proteomes" id="UP000267027"/>
    </source>
</evidence>
<dbReference type="InterPro" id="IPR013769">
    <property type="entry name" value="Band3_cytoplasmic_dom"/>
</dbReference>
<evidence type="ECO:0000313" key="5">
    <source>
        <dbReference type="WBParaSite" id="ACOC_0000536901-mRNA-1"/>
    </source>
</evidence>
<dbReference type="WBParaSite" id="ACOC_0000536901-mRNA-1">
    <property type="protein sequence ID" value="ACOC_0000536901-mRNA-1"/>
    <property type="gene ID" value="ACOC_0000536901"/>
</dbReference>
<dbReference type="InterPro" id="IPR016152">
    <property type="entry name" value="PTrfase/Anion_transptr"/>
</dbReference>
<dbReference type="GO" id="GO:0008509">
    <property type="term" value="F:monoatomic anion transmembrane transporter activity"/>
    <property type="evidence" value="ECO:0007669"/>
    <property type="project" value="InterPro"/>
</dbReference>
<dbReference type="GO" id="GO:0005452">
    <property type="term" value="F:solute:inorganic anion antiporter activity"/>
    <property type="evidence" value="ECO:0007669"/>
    <property type="project" value="InterPro"/>
</dbReference>
<feature type="region of interest" description="Disordered" evidence="1">
    <location>
        <begin position="211"/>
        <end position="238"/>
    </location>
</feature>
<organism evidence="5">
    <name type="scientific">Angiostrongylus costaricensis</name>
    <name type="common">Nematode worm</name>
    <dbReference type="NCBI Taxonomy" id="334426"/>
    <lineage>
        <taxon>Eukaryota</taxon>
        <taxon>Metazoa</taxon>
        <taxon>Ecdysozoa</taxon>
        <taxon>Nematoda</taxon>
        <taxon>Chromadorea</taxon>
        <taxon>Rhabditida</taxon>
        <taxon>Rhabditina</taxon>
        <taxon>Rhabditomorpha</taxon>
        <taxon>Strongyloidea</taxon>
        <taxon>Metastrongylidae</taxon>
        <taxon>Angiostrongylus</taxon>
    </lineage>
</organism>
<dbReference type="AlphaFoldDB" id="A0A158PGL5"/>
<dbReference type="OrthoDB" id="1735926at2759"/>
<reference evidence="3 4" key="2">
    <citation type="submission" date="2018-11" db="EMBL/GenBank/DDBJ databases">
        <authorList>
            <consortium name="Pathogen Informatics"/>
        </authorList>
    </citation>
    <scope>NUCLEOTIDE SEQUENCE [LARGE SCALE GENOMIC DNA]</scope>
    <source>
        <strain evidence="3 4">Costa Rica</strain>
    </source>
</reference>
<dbReference type="Gene3D" id="3.40.930.10">
    <property type="entry name" value="Mannitol-specific EII, Chain A"/>
    <property type="match status" value="1"/>
</dbReference>
<dbReference type="GO" id="GO:0008510">
    <property type="term" value="F:sodium:bicarbonate symporter activity"/>
    <property type="evidence" value="ECO:0007669"/>
    <property type="project" value="TreeGrafter"/>
</dbReference>
<dbReference type="PANTHER" id="PTHR11453:SF36">
    <property type="entry name" value="ANION EXCHANGE PROTEIN"/>
    <property type="match status" value="1"/>
</dbReference>
<proteinExistence type="predicted"/>
<dbReference type="GO" id="GO:0005886">
    <property type="term" value="C:plasma membrane"/>
    <property type="evidence" value="ECO:0007669"/>
    <property type="project" value="TreeGrafter"/>
</dbReference>
<dbReference type="Pfam" id="PF07565">
    <property type="entry name" value="Band_3_cyto"/>
    <property type="match status" value="1"/>
</dbReference>
<evidence type="ECO:0000256" key="1">
    <source>
        <dbReference type="SAM" id="MobiDB-lite"/>
    </source>
</evidence>
<dbReference type="Proteomes" id="UP000267027">
    <property type="component" value="Unassembled WGS sequence"/>
</dbReference>
<dbReference type="EMBL" id="UYYA01003867">
    <property type="protein sequence ID" value="VDM56955.1"/>
    <property type="molecule type" value="Genomic_DNA"/>
</dbReference>
<dbReference type="PANTHER" id="PTHR11453">
    <property type="entry name" value="ANION EXCHANGE PROTEIN"/>
    <property type="match status" value="1"/>
</dbReference>
<dbReference type="InterPro" id="IPR003020">
    <property type="entry name" value="HCO3_transpt_euk"/>
</dbReference>
<sequence>MPSGSLSIAGIPEFRGSSAAARYRKSSVTDPIRKPTLALTGDAKSDLLLDPITVSQLVNLGNHIDSPVENVRRCVLLHPGDDPLIFTEMMSLEFEESGYMWRQRARWIKYEQAVEGDFTRFSKPHIALLQVQALMQAKNCLKKGLVLLDVESSGFESIAHHVVKEWISRGSMSVASSDDVLHALMAPKQHLGAVPGENYFEKQQKHMRLVRDESGGARYTETESAPEDDDEEMRHHSEPLHDVIKVCVDVPRSSSPTALQTFEMERDMLYSD</sequence>
<protein>
    <submittedName>
        <fullName evidence="5">Band_3_cyto domain-containing protein</fullName>
    </submittedName>
</protein>
<evidence type="ECO:0000313" key="3">
    <source>
        <dbReference type="EMBL" id="VDM56955.1"/>
    </source>
</evidence>
<reference evidence="5" key="1">
    <citation type="submission" date="2016-04" db="UniProtKB">
        <authorList>
            <consortium name="WormBaseParasite"/>
        </authorList>
    </citation>
    <scope>IDENTIFICATION</scope>
</reference>
<feature type="domain" description="Band 3 cytoplasmic" evidence="2">
    <location>
        <begin position="85"/>
        <end position="238"/>
    </location>
</feature>
<name>A0A158PGL5_ANGCS</name>
<gene>
    <name evidence="3" type="ORF">ACOC_LOCUS5370</name>
</gene>
<accession>A0A158PGL5</accession>
<dbReference type="GO" id="GO:0051453">
    <property type="term" value="P:regulation of intracellular pH"/>
    <property type="evidence" value="ECO:0007669"/>
    <property type="project" value="TreeGrafter"/>
</dbReference>
<keyword evidence="4" id="KW-1185">Reference proteome</keyword>